<comment type="caution">
    <text evidence="1">The sequence shown here is derived from an EMBL/GenBank/DDBJ whole genome shotgun (WGS) entry which is preliminary data.</text>
</comment>
<accession>X0VZ72</accession>
<evidence type="ECO:0000313" key="1">
    <source>
        <dbReference type="EMBL" id="GAG23600.1"/>
    </source>
</evidence>
<name>X0VZ72_9ZZZZ</name>
<gene>
    <name evidence="1" type="ORF">S01H1_51498</name>
</gene>
<feature type="non-terminal residue" evidence="1">
    <location>
        <position position="260"/>
    </location>
</feature>
<reference evidence="1" key="1">
    <citation type="journal article" date="2014" name="Front. Microbiol.">
        <title>High frequency of phylogenetically diverse reductive dehalogenase-homologous genes in deep subseafloor sedimentary metagenomes.</title>
        <authorList>
            <person name="Kawai M."/>
            <person name="Futagami T."/>
            <person name="Toyoda A."/>
            <person name="Takaki Y."/>
            <person name="Nishi S."/>
            <person name="Hori S."/>
            <person name="Arai W."/>
            <person name="Tsubouchi T."/>
            <person name="Morono Y."/>
            <person name="Uchiyama I."/>
            <person name="Ito T."/>
            <person name="Fujiyama A."/>
            <person name="Inagaki F."/>
            <person name="Takami H."/>
        </authorList>
    </citation>
    <scope>NUCLEOTIDE SEQUENCE</scope>
    <source>
        <strain evidence="1">Expedition CK06-06</strain>
    </source>
</reference>
<dbReference type="EMBL" id="BARS01033230">
    <property type="protein sequence ID" value="GAG23600.1"/>
    <property type="molecule type" value="Genomic_DNA"/>
</dbReference>
<proteinExistence type="predicted"/>
<sequence length="260" mass="29510">AKRDEWKQRYTLKGTDYLDYRHVFRTFAWNEDGGLSSLIQSAPNFPLLPRSAIRADYTGRAGDDNADDFFFFRPRPAGMRTKYRDETSGTMEPPTVEVGIIGDDESWVVAPGAAYILDKYRCAITFIAPDVAVWFPWMKEANKSGVDPLHKKYGLLNFATALFNTLSDSGDMLRIRLTAGFEMDDSVQYEQTRQLDSSWPFDAKALLYMPRRFKYRDTEGELFEAAAVDDGVFDGPMDLYGKRALDVMEDATGHGSIVLR</sequence>
<organism evidence="1">
    <name type="scientific">marine sediment metagenome</name>
    <dbReference type="NCBI Taxonomy" id="412755"/>
    <lineage>
        <taxon>unclassified sequences</taxon>
        <taxon>metagenomes</taxon>
        <taxon>ecological metagenomes</taxon>
    </lineage>
</organism>
<protein>
    <submittedName>
        <fullName evidence="1">Uncharacterized protein</fullName>
    </submittedName>
</protein>
<dbReference type="AlphaFoldDB" id="X0VZ72"/>
<feature type="non-terminal residue" evidence="1">
    <location>
        <position position="1"/>
    </location>
</feature>